<dbReference type="AlphaFoldDB" id="A0ABD1BG67"/>
<reference evidence="1 2" key="1">
    <citation type="submission" date="2024-04" db="EMBL/GenBank/DDBJ databases">
        <title>Genome assembly C_amara_ONT_v2.</title>
        <authorList>
            <person name="Yant L."/>
            <person name="Moore C."/>
            <person name="Slenker M."/>
        </authorList>
    </citation>
    <scope>NUCLEOTIDE SEQUENCE [LARGE SCALE GENOMIC DNA]</scope>
    <source>
        <tissue evidence="1">Leaf</tissue>
    </source>
</reference>
<dbReference type="EMBL" id="JBANAX010000379">
    <property type="protein sequence ID" value="KAL1212005.1"/>
    <property type="molecule type" value="Genomic_DNA"/>
</dbReference>
<proteinExistence type="predicted"/>
<dbReference type="PANTHER" id="PTHR34194">
    <property type="entry name" value="F14J8.16 PROTEIN"/>
    <property type="match status" value="1"/>
</dbReference>
<name>A0ABD1BG67_CARAN</name>
<organism evidence="1 2">
    <name type="scientific">Cardamine amara subsp. amara</name>
    <dbReference type="NCBI Taxonomy" id="228776"/>
    <lineage>
        <taxon>Eukaryota</taxon>
        <taxon>Viridiplantae</taxon>
        <taxon>Streptophyta</taxon>
        <taxon>Embryophyta</taxon>
        <taxon>Tracheophyta</taxon>
        <taxon>Spermatophyta</taxon>
        <taxon>Magnoliopsida</taxon>
        <taxon>eudicotyledons</taxon>
        <taxon>Gunneridae</taxon>
        <taxon>Pentapetalae</taxon>
        <taxon>rosids</taxon>
        <taxon>malvids</taxon>
        <taxon>Brassicales</taxon>
        <taxon>Brassicaceae</taxon>
        <taxon>Cardamineae</taxon>
        <taxon>Cardamine</taxon>
    </lineage>
</organism>
<protein>
    <submittedName>
        <fullName evidence="1">Uncharacterized protein</fullName>
    </submittedName>
</protein>
<sequence length="517" mass="60005">MKKKAIMIDDVDNADSIMDDGYRRFMVNAINKHTSTKSDKINGPLICLDDDDDDDDDDNDNEVKIDENYKLYLDQLRDENKGPLFVYGNGKSDTRKFDIFSGDSKRSKLVNENPMDKRVAQQRKKQNVGFKGETSRVLTRGDIQRDNRVAERRKRRIAELESQKTSKAVPLVKSQQENKVGNISELKDETLWDVPLVYFVNKDVQFVTDTQRDNKVSKRRKSITDELKAQTLRRAIPLVRAEEDILRDNRIAEPRVKRKLSETKDAGTSSVVTVERVDRITELKDVDETSRKKNKESVVVVDKDYMSYLTWLVDSLKASTTKPMANLQKDPSDLDPPISDTLKESTRAIPEKDLPVRVKVEQDLESWSDDSDIIAMSDSPFLDGECTPFVASKKVIDLDEVSKEDESSGWFRKELMDVLKKPYNERELKQLHHEASIHRKMTRSRELRKGRESDYETDVLGQSYREKFADFEKEYKPVDGVDKVRALKLLRGFFFYLKNVSHEGAFKPWEKNQWWQP</sequence>
<keyword evidence="2" id="KW-1185">Reference proteome</keyword>
<evidence type="ECO:0000313" key="1">
    <source>
        <dbReference type="EMBL" id="KAL1212005.1"/>
    </source>
</evidence>
<accession>A0ABD1BG67</accession>
<dbReference type="PANTHER" id="PTHR34194:SF29">
    <property type="entry name" value="F17A17.7 PROTEIN"/>
    <property type="match status" value="1"/>
</dbReference>
<gene>
    <name evidence="1" type="ORF">V5N11_023974</name>
</gene>
<comment type="caution">
    <text evidence="1">The sequence shown here is derived from an EMBL/GenBank/DDBJ whole genome shotgun (WGS) entry which is preliminary data.</text>
</comment>
<dbReference type="Proteomes" id="UP001558713">
    <property type="component" value="Unassembled WGS sequence"/>
</dbReference>
<evidence type="ECO:0000313" key="2">
    <source>
        <dbReference type="Proteomes" id="UP001558713"/>
    </source>
</evidence>